<accession>A0A0L0VJN6</accession>
<gene>
    <name evidence="1" type="ORF">PSTG_07191</name>
</gene>
<keyword evidence="2" id="KW-1185">Reference proteome</keyword>
<name>A0A0L0VJN6_9BASI</name>
<evidence type="ECO:0000313" key="2">
    <source>
        <dbReference type="Proteomes" id="UP000054564"/>
    </source>
</evidence>
<protein>
    <submittedName>
        <fullName evidence="1">Uncharacterized protein</fullName>
    </submittedName>
</protein>
<evidence type="ECO:0000313" key="1">
    <source>
        <dbReference type="EMBL" id="KNE99473.1"/>
    </source>
</evidence>
<dbReference type="EMBL" id="AJIL01000045">
    <property type="protein sequence ID" value="KNE99473.1"/>
    <property type="molecule type" value="Genomic_DNA"/>
</dbReference>
<dbReference type="Proteomes" id="UP000054564">
    <property type="component" value="Unassembled WGS sequence"/>
</dbReference>
<sequence>MLGYMESLWTVLCDMNVGGTIRLVLIWRLCGCTSENSGVNTSAAVRNDGGRLAKFARLILPQLRAQNYVHRIFPFTERPSRTQRTSPQVPLPSLLEPALASWSRLTPTEVKNQTIGKMTKTKIS</sequence>
<comment type="caution">
    <text evidence="1">The sequence shown here is derived from an EMBL/GenBank/DDBJ whole genome shotgun (WGS) entry which is preliminary data.</text>
</comment>
<proteinExistence type="predicted"/>
<organism evidence="1 2">
    <name type="scientific">Puccinia striiformis f. sp. tritici PST-78</name>
    <dbReference type="NCBI Taxonomy" id="1165861"/>
    <lineage>
        <taxon>Eukaryota</taxon>
        <taxon>Fungi</taxon>
        <taxon>Dikarya</taxon>
        <taxon>Basidiomycota</taxon>
        <taxon>Pucciniomycotina</taxon>
        <taxon>Pucciniomycetes</taxon>
        <taxon>Pucciniales</taxon>
        <taxon>Pucciniaceae</taxon>
        <taxon>Puccinia</taxon>
    </lineage>
</organism>
<reference evidence="2" key="1">
    <citation type="submission" date="2014-03" db="EMBL/GenBank/DDBJ databases">
        <title>The Genome Sequence of Puccinia striiformis f. sp. tritici PST-78.</title>
        <authorList>
            <consortium name="The Broad Institute Genome Sequencing Platform"/>
            <person name="Cuomo C."/>
            <person name="Hulbert S."/>
            <person name="Chen X."/>
            <person name="Walker B."/>
            <person name="Young S.K."/>
            <person name="Zeng Q."/>
            <person name="Gargeya S."/>
            <person name="Fitzgerald M."/>
            <person name="Haas B."/>
            <person name="Abouelleil A."/>
            <person name="Alvarado L."/>
            <person name="Arachchi H.M."/>
            <person name="Berlin A.M."/>
            <person name="Chapman S.B."/>
            <person name="Goldberg J."/>
            <person name="Griggs A."/>
            <person name="Gujja S."/>
            <person name="Hansen M."/>
            <person name="Howarth C."/>
            <person name="Imamovic A."/>
            <person name="Larimer J."/>
            <person name="McCowan C."/>
            <person name="Montmayeur A."/>
            <person name="Murphy C."/>
            <person name="Neiman D."/>
            <person name="Pearson M."/>
            <person name="Priest M."/>
            <person name="Roberts A."/>
            <person name="Saif S."/>
            <person name="Shea T."/>
            <person name="Sisk P."/>
            <person name="Sykes S."/>
            <person name="Wortman J."/>
            <person name="Nusbaum C."/>
            <person name="Birren B."/>
        </authorList>
    </citation>
    <scope>NUCLEOTIDE SEQUENCE [LARGE SCALE GENOMIC DNA]</scope>
    <source>
        <strain evidence="2">race PST-78</strain>
    </source>
</reference>
<dbReference type="AlphaFoldDB" id="A0A0L0VJN6"/>